<dbReference type="AlphaFoldDB" id="A0A7K3MA78"/>
<dbReference type="InterPro" id="IPR050807">
    <property type="entry name" value="TransReg_Diox_bact_type"/>
</dbReference>
<protein>
    <submittedName>
        <fullName evidence="3">Helix-turn-helix domain-containing protein</fullName>
    </submittedName>
</protein>
<keyword evidence="1" id="KW-0238">DNA-binding</keyword>
<evidence type="ECO:0000313" key="3">
    <source>
        <dbReference type="EMBL" id="NDL60193.1"/>
    </source>
</evidence>
<accession>A0A7K3MA78</accession>
<dbReference type="EMBL" id="WLZY01000010">
    <property type="protein sequence ID" value="NDL60193.1"/>
    <property type="molecule type" value="Genomic_DNA"/>
</dbReference>
<name>A0A7K3MA78_9ACTN</name>
<reference evidence="3 4" key="1">
    <citation type="submission" date="2019-11" db="EMBL/GenBank/DDBJ databases">
        <authorList>
            <person name="Li X.-J."/>
            <person name="Feng X.-M."/>
        </authorList>
    </citation>
    <scope>NUCLEOTIDE SEQUENCE [LARGE SCALE GENOMIC DNA]</scope>
    <source>
        <strain evidence="3 4">XMNu-373</strain>
    </source>
</reference>
<dbReference type="GO" id="GO:0003677">
    <property type="term" value="F:DNA binding"/>
    <property type="evidence" value="ECO:0007669"/>
    <property type="project" value="UniProtKB-KW"/>
</dbReference>
<dbReference type="GO" id="GO:0003700">
    <property type="term" value="F:DNA-binding transcription factor activity"/>
    <property type="evidence" value="ECO:0007669"/>
    <property type="project" value="TreeGrafter"/>
</dbReference>
<gene>
    <name evidence="3" type="ORF">F7O44_24265</name>
</gene>
<dbReference type="GO" id="GO:0005829">
    <property type="term" value="C:cytosol"/>
    <property type="evidence" value="ECO:0007669"/>
    <property type="project" value="TreeGrafter"/>
</dbReference>
<dbReference type="PANTHER" id="PTHR46797:SF1">
    <property type="entry name" value="METHYLPHOSPHONATE SYNTHASE"/>
    <property type="match status" value="1"/>
</dbReference>
<dbReference type="Pfam" id="PF13560">
    <property type="entry name" value="HTH_31"/>
    <property type="match status" value="1"/>
</dbReference>
<dbReference type="InterPro" id="IPR010982">
    <property type="entry name" value="Lambda_DNA-bd_dom_sf"/>
</dbReference>
<organism evidence="3 4">
    <name type="scientific">Phytoactinopolyspora mesophila</name>
    <dbReference type="NCBI Taxonomy" id="2650750"/>
    <lineage>
        <taxon>Bacteria</taxon>
        <taxon>Bacillati</taxon>
        <taxon>Actinomycetota</taxon>
        <taxon>Actinomycetes</taxon>
        <taxon>Jiangellales</taxon>
        <taxon>Jiangellaceae</taxon>
        <taxon>Phytoactinopolyspora</taxon>
    </lineage>
</organism>
<dbReference type="CDD" id="cd00093">
    <property type="entry name" value="HTH_XRE"/>
    <property type="match status" value="1"/>
</dbReference>
<dbReference type="Proteomes" id="UP000460435">
    <property type="component" value="Unassembled WGS sequence"/>
</dbReference>
<evidence type="ECO:0000259" key="2">
    <source>
        <dbReference type="PROSITE" id="PS50943"/>
    </source>
</evidence>
<evidence type="ECO:0000313" key="4">
    <source>
        <dbReference type="Proteomes" id="UP000460435"/>
    </source>
</evidence>
<comment type="caution">
    <text evidence="3">The sequence shown here is derived from an EMBL/GenBank/DDBJ whole genome shotgun (WGS) entry which is preliminary data.</text>
</comment>
<keyword evidence="4" id="KW-1185">Reference proteome</keyword>
<dbReference type="InterPro" id="IPR001387">
    <property type="entry name" value="Cro/C1-type_HTH"/>
</dbReference>
<proteinExistence type="predicted"/>
<dbReference type="SUPFAM" id="SSF47413">
    <property type="entry name" value="lambda repressor-like DNA-binding domains"/>
    <property type="match status" value="1"/>
</dbReference>
<dbReference type="PROSITE" id="PS50943">
    <property type="entry name" value="HTH_CROC1"/>
    <property type="match status" value="1"/>
</dbReference>
<dbReference type="SMART" id="SM00530">
    <property type="entry name" value="HTH_XRE"/>
    <property type="match status" value="1"/>
</dbReference>
<sequence>MRGAGDHLSIGERIAFYRIRRGLTQAVLANLVGRSEDWLSKIERGEREIRRLDILTELARAMRVTLGDLVGQPVLVEDDRGDDDVPAVRDALMNPRRLSRLLFDQTAADPLDVMRTEHMTVAAWNDYQNGSLGRTIAALPGLIMSAHELEGDRTRPGWRVSARIHHLAATTLSKIGEVDLAWIASERAMGAADLSDDPLVLASAARASTHALLSAGRYDDALQVGEAARSWLADRAQGGDPDALSLIGMLDLRMSVAAARRQDRETATTLLSRAGVAAAQLGRDANHWQTAFGPTNVELHRISTALDLGDIAYVAEHGPSIDPSGLPVERQVCHRIDVARAHSHLAQDEYAVEALLLAEQQAPQFVRHNPVVRETVRAIYRRSPVTIGRRQSDVMQFADRCRAV</sequence>
<feature type="domain" description="HTH cro/C1-type" evidence="2">
    <location>
        <begin position="14"/>
        <end position="69"/>
    </location>
</feature>
<dbReference type="RefSeq" id="WP_162452896.1">
    <property type="nucleotide sequence ID" value="NZ_WLZY01000010.1"/>
</dbReference>
<evidence type="ECO:0000256" key="1">
    <source>
        <dbReference type="ARBA" id="ARBA00023125"/>
    </source>
</evidence>
<dbReference type="PANTHER" id="PTHR46797">
    <property type="entry name" value="HTH-TYPE TRANSCRIPTIONAL REGULATOR"/>
    <property type="match status" value="1"/>
</dbReference>
<dbReference type="Gene3D" id="1.10.260.40">
    <property type="entry name" value="lambda repressor-like DNA-binding domains"/>
    <property type="match status" value="1"/>
</dbReference>